<dbReference type="Proteomes" id="UP000185221">
    <property type="component" value="Unassembled WGS sequence"/>
</dbReference>
<dbReference type="OrthoDB" id="840371at2"/>
<name>A0A1N6HSY1_9BACT</name>
<reference evidence="2" key="1">
    <citation type="submission" date="2016-11" db="EMBL/GenBank/DDBJ databases">
        <authorList>
            <person name="Varghese N."/>
            <person name="Submissions S."/>
        </authorList>
    </citation>
    <scope>NUCLEOTIDE SEQUENCE [LARGE SCALE GENOMIC DNA]</scope>
    <source>
        <strain evidence="2">DSM 15292</strain>
    </source>
</reference>
<protein>
    <submittedName>
        <fullName evidence="1">Uncharacterized protein</fullName>
    </submittedName>
</protein>
<gene>
    <name evidence="1" type="ORF">SAMN05444394_3956</name>
</gene>
<dbReference type="STRING" id="226505.SAMN05444394_3956"/>
<keyword evidence="2" id="KW-1185">Reference proteome</keyword>
<dbReference type="EMBL" id="FSRC01000004">
    <property type="protein sequence ID" value="SIO22759.1"/>
    <property type="molecule type" value="Genomic_DNA"/>
</dbReference>
<evidence type="ECO:0000313" key="1">
    <source>
        <dbReference type="EMBL" id="SIO22759.1"/>
    </source>
</evidence>
<dbReference type="RefSeq" id="WP_074226737.1">
    <property type="nucleotide sequence ID" value="NZ_FSRC01000004.1"/>
</dbReference>
<proteinExistence type="predicted"/>
<sequence>MKDRIEYLLGKYWEGDTTLEDEKELKLLLGSQSEFDREKEYFGIIEDYGKEEPKNLYIPKAKVRKLNSRWLSWAASVAIFTASFVGWRAYEQKQQEEQAYQEVMQAFALIQTNMAKGQEQLEVMNEIKYLNTTNQLFGTVKK</sequence>
<evidence type="ECO:0000313" key="2">
    <source>
        <dbReference type="Proteomes" id="UP000185221"/>
    </source>
</evidence>
<accession>A0A1N6HSY1</accession>
<organism evidence="1 2">
    <name type="scientific">Algoriphagus halophilus</name>
    <dbReference type="NCBI Taxonomy" id="226505"/>
    <lineage>
        <taxon>Bacteria</taxon>
        <taxon>Pseudomonadati</taxon>
        <taxon>Bacteroidota</taxon>
        <taxon>Cytophagia</taxon>
        <taxon>Cytophagales</taxon>
        <taxon>Cyclobacteriaceae</taxon>
        <taxon>Algoriphagus</taxon>
    </lineage>
</organism>
<dbReference type="AlphaFoldDB" id="A0A1N6HSY1"/>